<evidence type="ECO:0000313" key="2">
    <source>
        <dbReference type="EMBL" id="MYL97923.1"/>
    </source>
</evidence>
<dbReference type="AlphaFoldDB" id="A0A7X4GG42"/>
<keyword evidence="1" id="KW-0812">Transmembrane</keyword>
<proteinExistence type="predicted"/>
<feature type="transmembrane region" description="Helical" evidence="1">
    <location>
        <begin position="46"/>
        <end position="64"/>
    </location>
</feature>
<reference evidence="2 3" key="1">
    <citation type="submission" date="2019-12" db="EMBL/GenBank/DDBJ databases">
        <authorList>
            <person name="Feng G."/>
            <person name="Zhu H."/>
        </authorList>
    </citation>
    <scope>NUCLEOTIDE SEQUENCE [LARGE SCALE GENOMIC DNA]</scope>
    <source>
        <strain evidence="2 3">FGD1</strain>
    </source>
</reference>
<name>A0A7X4GG42_9SPHN</name>
<accession>A0A7X4GG42</accession>
<evidence type="ECO:0000313" key="3">
    <source>
        <dbReference type="Proteomes" id="UP000465810"/>
    </source>
</evidence>
<keyword evidence="1" id="KW-0472">Membrane</keyword>
<dbReference type="EMBL" id="WVTD01000005">
    <property type="protein sequence ID" value="MYL97923.1"/>
    <property type="molecule type" value="Genomic_DNA"/>
</dbReference>
<protein>
    <submittedName>
        <fullName evidence="2">Uncharacterized protein</fullName>
    </submittedName>
</protein>
<sequence length="105" mass="11337">MTGRDDSDAAVHLMQQLAELFSTSVEELLQGSAAHAKQMTDVPDPIVLAAVVNGGLIGILTYMAKRLSEGRMDDPHGHLTRLFHLAGAQWEEMRPGKGTGKVTLQ</sequence>
<dbReference type="RefSeq" id="WP_160985567.1">
    <property type="nucleotide sequence ID" value="NZ_WVTD01000005.1"/>
</dbReference>
<keyword evidence="3" id="KW-1185">Reference proteome</keyword>
<keyword evidence="1" id="KW-1133">Transmembrane helix</keyword>
<organism evidence="2 3">
    <name type="scientific">Novosphingobium silvae</name>
    <dbReference type="NCBI Taxonomy" id="2692619"/>
    <lineage>
        <taxon>Bacteria</taxon>
        <taxon>Pseudomonadati</taxon>
        <taxon>Pseudomonadota</taxon>
        <taxon>Alphaproteobacteria</taxon>
        <taxon>Sphingomonadales</taxon>
        <taxon>Sphingomonadaceae</taxon>
        <taxon>Novosphingobium</taxon>
    </lineage>
</organism>
<evidence type="ECO:0000256" key="1">
    <source>
        <dbReference type="SAM" id="Phobius"/>
    </source>
</evidence>
<dbReference type="Proteomes" id="UP000465810">
    <property type="component" value="Unassembled WGS sequence"/>
</dbReference>
<comment type="caution">
    <text evidence="2">The sequence shown here is derived from an EMBL/GenBank/DDBJ whole genome shotgun (WGS) entry which is preliminary data.</text>
</comment>
<gene>
    <name evidence="2" type="ORF">GR702_09080</name>
</gene>